<dbReference type="GO" id="GO:0016746">
    <property type="term" value="F:acyltransferase activity"/>
    <property type="evidence" value="ECO:0007669"/>
    <property type="project" value="UniProtKB-KW"/>
</dbReference>
<dbReference type="SMART" id="SM00563">
    <property type="entry name" value="PlsC"/>
    <property type="match status" value="1"/>
</dbReference>
<dbReference type="InterPro" id="IPR002123">
    <property type="entry name" value="Plipid/glycerol_acylTrfase"/>
</dbReference>
<evidence type="ECO:0000313" key="6">
    <source>
        <dbReference type="EMBL" id="MDA3615576.1"/>
    </source>
</evidence>
<comment type="pathway">
    <text evidence="1">Lipid metabolism.</text>
</comment>
<dbReference type="RefSeq" id="WP_407031903.1">
    <property type="nucleotide sequence ID" value="NZ_JAQGEF010000014.1"/>
</dbReference>
<reference evidence="6 7" key="1">
    <citation type="submission" date="2022-12" db="EMBL/GenBank/DDBJ databases">
        <title>Chitinophagaceae gen. sp. nov., a new member of the family Chitinophagaceae, isolated from soil in a chemical factory.</title>
        <authorList>
            <person name="Ke Z."/>
        </authorList>
    </citation>
    <scope>NUCLEOTIDE SEQUENCE [LARGE SCALE GENOMIC DNA]</scope>
    <source>
        <strain evidence="6 7">LY-5</strain>
    </source>
</reference>
<dbReference type="EMBL" id="JAQGEF010000014">
    <property type="protein sequence ID" value="MDA3615576.1"/>
    <property type="molecule type" value="Genomic_DNA"/>
</dbReference>
<evidence type="ECO:0000256" key="1">
    <source>
        <dbReference type="ARBA" id="ARBA00005189"/>
    </source>
</evidence>
<keyword evidence="3 6" id="KW-0012">Acyltransferase</keyword>
<protein>
    <submittedName>
        <fullName evidence="6">Lysophospholipid acyltransferase family protein</fullName>
    </submittedName>
</protein>
<gene>
    <name evidence="6" type="ORF">O3P16_12215</name>
</gene>
<name>A0ABT4UL47_9BACT</name>
<dbReference type="CDD" id="cd07989">
    <property type="entry name" value="LPLAT_AGPAT-like"/>
    <property type="match status" value="1"/>
</dbReference>
<evidence type="ECO:0000256" key="4">
    <source>
        <dbReference type="SAM" id="Phobius"/>
    </source>
</evidence>
<dbReference type="Pfam" id="PF01553">
    <property type="entry name" value="Acyltransferase"/>
    <property type="match status" value="1"/>
</dbReference>
<sequence length="260" mass="29966">MNRKDEQIKLPAPKYSFLVEVFGRIWAFWGLIVFLTTMFIVVVPVGLTFLIPEPYGVRAFKAIAKIWMTVFLNLIGCPIKVYGKDNYNPAEEYVITSNHRSLMDVPLLTPFFPGANKTIAKKSFSYVPLFGWIYTRGSVLVDRKSDASRKKSLIDMRNVLLKEKLNMALYPEGTRNRTGKPLKSFYDGAFRLAVDCNKKIIPVVMRYTDYVLPAGKPFFLLPNKLEMHILEEVEVAGKQHAELKAEVFDKMWRFIERNDP</sequence>
<keyword evidence="4" id="KW-0472">Membrane</keyword>
<keyword evidence="4" id="KW-1133">Transmembrane helix</keyword>
<feature type="transmembrane region" description="Helical" evidence="4">
    <location>
        <begin position="26"/>
        <end position="50"/>
    </location>
</feature>
<keyword evidence="2" id="KW-0808">Transferase</keyword>
<evidence type="ECO:0000256" key="3">
    <source>
        <dbReference type="ARBA" id="ARBA00023315"/>
    </source>
</evidence>
<evidence type="ECO:0000259" key="5">
    <source>
        <dbReference type="SMART" id="SM00563"/>
    </source>
</evidence>
<feature type="domain" description="Phospholipid/glycerol acyltransferase" evidence="5">
    <location>
        <begin position="93"/>
        <end position="208"/>
    </location>
</feature>
<proteinExistence type="predicted"/>
<dbReference type="SUPFAM" id="SSF69593">
    <property type="entry name" value="Glycerol-3-phosphate (1)-acyltransferase"/>
    <property type="match status" value="1"/>
</dbReference>
<keyword evidence="7" id="KW-1185">Reference proteome</keyword>
<dbReference type="PANTHER" id="PTHR10434:SF11">
    <property type="entry name" value="1-ACYL-SN-GLYCEROL-3-PHOSPHATE ACYLTRANSFERASE"/>
    <property type="match status" value="1"/>
</dbReference>
<evidence type="ECO:0000256" key="2">
    <source>
        <dbReference type="ARBA" id="ARBA00022679"/>
    </source>
</evidence>
<dbReference type="Proteomes" id="UP001210231">
    <property type="component" value="Unassembled WGS sequence"/>
</dbReference>
<keyword evidence="4" id="KW-0812">Transmembrane</keyword>
<dbReference type="PANTHER" id="PTHR10434">
    <property type="entry name" value="1-ACYL-SN-GLYCEROL-3-PHOSPHATE ACYLTRANSFERASE"/>
    <property type="match status" value="1"/>
</dbReference>
<evidence type="ECO:0000313" key="7">
    <source>
        <dbReference type="Proteomes" id="UP001210231"/>
    </source>
</evidence>
<organism evidence="6 7">
    <name type="scientific">Polluticaenibacter yanchengensis</name>
    <dbReference type="NCBI Taxonomy" id="3014562"/>
    <lineage>
        <taxon>Bacteria</taxon>
        <taxon>Pseudomonadati</taxon>
        <taxon>Bacteroidota</taxon>
        <taxon>Chitinophagia</taxon>
        <taxon>Chitinophagales</taxon>
        <taxon>Chitinophagaceae</taxon>
        <taxon>Polluticaenibacter</taxon>
    </lineage>
</organism>
<comment type="caution">
    <text evidence="6">The sequence shown here is derived from an EMBL/GenBank/DDBJ whole genome shotgun (WGS) entry which is preliminary data.</text>
</comment>
<accession>A0ABT4UL47</accession>